<sequence length="331" mass="37234">MVKTPIGQPEWMWRAESWNGPILVVRGSSLGDILMALGAVHLLKNQRPDLEIDFLTRPEYAELISLCSSVRHLRLPLSKADPSPEGYQILWDLQGGLKGRRLAYGYSWKKRIGIRSYALHRRGLVVAGRRYKGPPHLLQRFLKPVADWVPADGEPPMIAGAILDRLGPEVSALSKKRIGLVPHARYPLKECPLKTYIDFSKRLLQEGYEPVWFWDPERPLEMGRDEMEGHRVIQAPLKEVALEMSGCRVIVAGDTGLAHLAAAVGRPVISIFGSTVPEFGYTPIGRHSIVEVDLPCRPCHVHGAKWCWMGHRLCLEEIDPDVLIQHVRLLA</sequence>
<keyword evidence="1" id="KW-0328">Glycosyltransferase</keyword>
<evidence type="ECO:0000256" key="1">
    <source>
        <dbReference type="ARBA" id="ARBA00022676"/>
    </source>
</evidence>
<dbReference type="AlphaFoldDB" id="A0A948RXW7"/>
<proteinExistence type="predicted"/>
<dbReference type="GO" id="GO:0005829">
    <property type="term" value="C:cytosol"/>
    <property type="evidence" value="ECO:0007669"/>
    <property type="project" value="TreeGrafter"/>
</dbReference>
<dbReference type="CDD" id="cd03789">
    <property type="entry name" value="GT9_LPS_heptosyltransferase"/>
    <property type="match status" value="1"/>
</dbReference>
<evidence type="ECO:0000256" key="2">
    <source>
        <dbReference type="ARBA" id="ARBA00022679"/>
    </source>
</evidence>
<dbReference type="EMBL" id="JAHJDP010000028">
    <property type="protein sequence ID" value="MBU2690259.1"/>
    <property type="molecule type" value="Genomic_DNA"/>
</dbReference>
<dbReference type="Proteomes" id="UP000777784">
    <property type="component" value="Unassembled WGS sequence"/>
</dbReference>
<dbReference type="SUPFAM" id="SSF53756">
    <property type="entry name" value="UDP-Glycosyltransferase/glycogen phosphorylase"/>
    <property type="match status" value="1"/>
</dbReference>
<keyword evidence="2" id="KW-0808">Transferase</keyword>
<dbReference type="InterPro" id="IPR051199">
    <property type="entry name" value="LPS_LOS_Heptosyltrfase"/>
</dbReference>
<name>A0A948RXW7_UNCEI</name>
<evidence type="ECO:0000313" key="3">
    <source>
        <dbReference type="EMBL" id="MBU2690259.1"/>
    </source>
</evidence>
<protein>
    <submittedName>
        <fullName evidence="3">Glycosyltransferase family 9 protein</fullName>
    </submittedName>
</protein>
<dbReference type="GO" id="GO:0009244">
    <property type="term" value="P:lipopolysaccharide core region biosynthetic process"/>
    <property type="evidence" value="ECO:0007669"/>
    <property type="project" value="TreeGrafter"/>
</dbReference>
<accession>A0A948RXW7</accession>
<comment type="caution">
    <text evidence="3">The sequence shown here is derived from an EMBL/GenBank/DDBJ whole genome shotgun (WGS) entry which is preliminary data.</text>
</comment>
<reference evidence="3" key="1">
    <citation type="submission" date="2021-05" db="EMBL/GenBank/DDBJ databases">
        <title>Energy efficiency and biological interactions define the core microbiome of deep oligotrophic groundwater.</title>
        <authorList>
            <person name="Mehrshad M."/>
            <person name="Lopez-Fernandez M."/>
            <person name="Bell E."/>
            <person name="Bernier-Latmani R."/>
            <person name="Bertilsson S."/>
            <person name="Dopson M."/>
        </authorList>
    </citation>
    <scope>NUCLEOTIDE SEQUENCE</scope>
    <source>
        <strain evidence="3">Modern_marine.mb.64</strain>
    </source>
</reference>
<dbReference type="Gene3D" id="3.40.50.2000">
    <property type="entry name" value="Glycogen Phosphorylase B"/>
    <property type="match status" value="2"/>
</dbReference>
<evidence type="ECO:0000313" key="4">
    <source>
        <dbReference type="Proteomes" id="UP000777784"/>
    </source>
</evidence>
<dbReference type="PANTHER" id="PTHR30160">
    <property type="entry name" value="TETRAACYLDISACCHARIDE 4'-KINASE-RELATED"/>
    <property type="match status" value="1"/>
</dbReference>
<dbReference type="Pfam" id="PF01075">
    <property type="entry name" value="Glyco_transf_9"/>
    <property type="match status" value="1"/>
</dbReference>
<organism evidence="3 4">
    <name type="scientific">Eiseniibacteriota bacterium</name>
    <dbReference type="NCBI Taxonomy" id="2212470"/>
    <lineage>
        <taxon>Bacteria</taxon>
        <taxon>Candidatus Eiseniibacteriota</taxon>
    </lineage>
</organism>
<gene>
    <name evidence="3" type="ORF">KJ970_04965</name>
</gene>
<dbReference type="GO" id="GO:0008713">
    <property type="term" value="F:ADP-heptose-lipopolysaccharide heptosyltransferase activity"/>
    <property type="evidence" value="ECO:0007669"/>
    <property type="project" value="TreeGrafter"/>
</dbReference>
<dbReference type="InterPro" id="IPR002201">
    <property type="entry name" value="Glyco_trans_9"/>
</dbReference>